<evidence type="ECO:0000313" key="2">
    <source>
        <dbReference type="EMBL" id="MCF3948785.1"/>
    </source>
</evidence>
<dbReference type="EMBL" id="JAKGBZ010000081">
    <property type="protein sequence ID" value="MCF3948785.1"/>
    <property type="molecule type" value="Genomic_DNA"/>
</dbReference>
<dbReference type="RefSeq" id="WP_235706095.1">
    <property type="nucleotide sequence ID" value="NZ_JAKGBZ010000081.1"/>
</dbReference>
<gene>
    <name evidence="2" type="ORF">L2A60_19220</name>
</gene>
<reference evidence="2 3" key="1">
    <citation type="submission" date="2022-01" db="EMBL/GenBank/DDBJ databases">
        <authorList>
            <person name="Won M."/>
            <person name="Kim S.-J."/>
            <person name="Kwon S.-W."/>
        </authorList>
    </citation>
    <scope>NUCLEOTIDE SEQUENCE [LARGE SCALE GENOMIC DNA]</scope>
    <source>
        <strain evidence="2 3">KCTC 23505</strain>
    </source>
</reference>
<organism evidence="2 3">
    <name type="scientific">Acidiphilium iwatense</name>
    <dbReference type="NCBI Taxonomy" id="768198"/>
    <lineage>
        <taxon>Bacteria</taxon>
        <taxon>Pseudomonadati</taxon>
        <taxon>Pseudomonadota</taxon>
        <taxon>Alphaproteobacteria</taxon>
        <taxon>Acetobacterales</taxon>
        <taxon>Acidocellaceae</taxon>
        <taxon>Acidiphilium</taxon>
    </lineage>
</organism>
<sequence length="87" mass="8984">MSATIVTMPLDRTGLRRLKAPALTLILTAFAAMVVGSIFGPAQALNYANINSGCRFADGGLAHVGPPGRPAGAAQPHFRSTRPSPTL</sequence>
<comment type="caution">
    <text evidence="2">The sequence shown here is derived from an EMBL/GenBank/DDBJ whole genome shotgun (WGS) entry which is preliminary data.</text>
</comment>
<accession>A0ABS9E324</accession>
<feature type="region of interest" description="Disordered" evidence="1">
    <location>
        <begin position="65"/>
        <end position="87"/>
    </location>
</feature>
<keyword evidence="3" id="KW-1185">Reference proteome</keyword>
<protein>
    <submittedName>
        <fullName evidence="2">Uncharacterized protein</fullName>
    </submittedName>
</protein>
<proteinExistence type="predicted"/>
<dbReference type="Proteomes" id="UP001521209">
    <property type="component" value="Unassembled WGS sequence"/>
</dbReference>
<evidence type="ECO:0000313" key="3">
    <source>
        <dbReference type="Proteomes" id="UP001521209"/>
    </source>
</evidence>
<name>A0ABS9E324_9PROT</name>
<evidence type="ECO:0000256" key="1">
    <source>
        <dbReference type="SAM" id="MobiDB-lite"/>
    </source>
</evidence>